<protein>
    <recommendedName>
        <fullName evidence="1">Tip attachment protein J domain-containing protein</fullName>
    </recommendedName>
</protein>
<evidence type="ECO:0000313" key="2">
    <source>
        <dbReference type="EMBL" id="VXA55281.1"/>
    </source>
</evidence>
<dbReference type="Proteomes" id="UP000430404">
    <property type="component" value="Unassembled WGS sequence"/>
</dbReference>
<dbReference type="RefSeq" id="WP_228716593.1">
    <property type="nucleotide sequence ID" value="NZ_LR732744.1"/>
</dbReference>
<accession>A0A653K4M9</accession>
<dbReference type="EMBL" id="CABWKZ010000014">
    <property type="protein sequence ID" value="VXA55281.1"/>
    <property type="molecule type" value="Genomic_DNA"/>
</dbReference>
<evidence type="ECO:0000259" key="1">
    <source>
        <dbReference type="Pfam" id="PF13550"/>
    </source>
</evidence>
<gene>
    <name evidence="2" type="ORF">ACI8B_210083</name>
</gene>
<dbReference type="Pfam" id="PF13550">
    <property type="entry name" value="Phage-tail_3"/>
    <property type="match status" value="1"/>
</dbReference>
<organism evidence="2 3">
    <name type="scientific">Acinetobacter proteolyticus</name>
    <dbReference type="NCBI Taxonomy" id="1776741"/>
    <lineage>
        <taxon>Bacteria</taxon>
        <taxon>Pseudomonadati</taxon>
        <taxon>Pseudomonadota</taxon>
        <taxon>Gammaproteobacteria</taxon>
        <taxon>Moraxellales</taxon>
        <taxon>Moraxellaceae</taxon>
        <taxon>Acinetobacter</taxon>
    </lineage>
</organism>
<reference evidence="2 3" key="1">
    <citation type="submission" date="2019-10" db="EMBL/GenBank/DDBJ databases">
        <authorList>
            <person name="Karimi E."/>
        </authorList>
    </citation>
    <scope>NUCLEOTIDE SEQUENCE [LARGE SCALE GENOMIC DNA]</scope>
    <source>
        <strain evidence="2">Acinetobacter sp. 8BE</strain>
    </source>
</reference>
<feature type="domain" description="Tip attachment protein J" evidence="1">
    <location>
        <begin position="419"/>
        <end position="550"/>
    </location>
</feature>
<name>A0A653K4M9_9GAMM</name>
<dbReference type="InterPro" id="IPR032876">
    <property type="entry name" value="J_dom"/>
</dbReference>
<sequence>MGGSSKQTVGFKYFAGMQVAIGNCIEQILNINPDKRGWIFTKPADIAQLKLGDTSIGVDKPDLFGGDKQEGGWVGTIDIHTGQENSLRQNAYLAAQDSELVSSFPGLSHLVFRGNSLDHGFQLVSMSGMLKEVLYWPKRTRIKDNGEEQWYKSYTNDDGDEIVVCEIGALVNGLSPKEYQEKIDNLPALTNEWFGTDNKDDLFHKFMNGTNPSLGLINGYVWDFHSAFGYIGKTGYVKTSFPSFMQGLNIKLTLWADDGITGFSWSGGATKIVREFQEPGYTTCREYILSCESDNLNLYFGIIDGVPSGSNTNHKVIIFSAIAAFEEGSKTEGIDINPIHQIREIITNDTAMNKPESMVNDENFKSAARRIYYEDLGVSGAFTEKSCKEAIDELLFHIEAGIRLNRQTGQYEIVLFRDDLLNLSIAPVFNKSNIKSFNIEIANVDDVINSVNVNYYDRQNIKSSSFSLDEIGSVLSSEVNAQTLDFPYFMNRNNAELVGNWKLKQLSTPTRKGTFTTGKYEARKINKYDVVKLTWQNQNMVEVPVRIMKIGLGDGRDNTVTLEWVEVIPYSSTVFPTINVDPPTSVVLPPQLNQSIVFEMPYFEAVQRFGQTQVDAELANNPDLGYLVVATKKPQNNSINALLYTDSGTGYQRASIVDYCPVAVLDQNIGYLDASFAVKNIASLSQAEVGTLIICDEELMVYQGYNSTTKVLTVKRAALDTVPKPHSQDAVFFFYDAFNAFDSEQYVLSEVINAKVLTTTPSGVLDIAEAQAMHLEMEARPIRPYPPANVKINSEYYPEEIETDLVVTWVDRNRLQQTGGSILGWTDGGVALESGAATMLIIKELDESNVVIATHNINATGTNTYTLAISAMQADTRYVEVSAKTVRDSYDSYQYFKHTVELSMFFSAPYNITYLVREV</sequence>
<evidence type="ECO:0000313" key="3">
    <source>
        <dbReference type="Proteomes" id="UP000430404"/>
    </source>
</evidence>
<dbReference type="AlphaFoldDB" id="A0A653K4M9"/>
<proteinExistence type="predicted"/>